<evidence type="ECO:0000313" key="2">
    <source>
        <dbReference type="EMBL" id="WAR23017.1"/>
    </source>
</evidence>
<dbReference type="Proteomes" id="UP001164746">
    <property type="component" value="Chromosome 13"/>
</dbReference>
<proteinExistence type="predicted"/>
<protein>
    <submittedName>
        <fullName evidence="2">Uncharacterized protein</fullName>
    </submittedName>
</protein>
<evidence type="ECO:0000256" key="1">
    <source>
        <dbReference type="SAM" id="SignalP"/>
    </source>
</evidence>
<feature type="signal peptide" evidence="1">
    <location>
        <begin position="1"/>
        <end position="30"/>
    </location>
</feature>
<sequence>MDVVFAQSSKGMCIAILFICLLLHIGSVDTQTDGFQAVDGFAQGDGFNKPDHPQSSFSAEGFVPAERDQASIDRARSTNGFQTIPVGKPAFNDRLGQRREPSNVNTEVVGDSRRNAIAMTKSVFANIANALDNLPPFPPNNEPNIHEPRSAWMQSDPNQSDIPMGVNGVDDGMTIWEESLQSVQQEMGINGSFPNFISEGIASGLDPMSNANTNLPADNSFGKAEPIPSANKPNVPDDNRINKISQGIPDSLRNNPMDFSLNDVLPISTEVAANAESVTDLRGRSSGLGTNIGVDTPMVNAGAEIQPDLVPQERAFPFDTQGMRRDMVRPIRLETPGLLLLVAAGMSGVVGHMPPNSNPFNPPYFGRQHGFRGYDSPLLVAAAERKDATEQACRRHHLVIIKEVTQLIMNEDLVVVILRQVVHQW</sequence>
<keyword evidence="3" id="KW-1185">Reference proteome</keyword>
<organism evidence="2 3">
    <name type="scientific">Mya arenaria</name>
    <name type="common">Soft-shell clam</name>
    <dbReference type="NCBI Taxonomy" id="6604"/>
    <lineage>
        <taxon>Eukaryota</taxon>
        <taxon>Metazoa</taxon>
        <taxon>Spiralia</taxon>
        <taxon>Lophotrochozoa</taxon>
        <taxon>Mollusca</taxon>
        <taxon>Bivalvia</taxon>
        <taxon>Autobranchia</taxon>
        <taxon>Heteroconchia</taxon>
        <taxon>Euheterodonta</taxon>
        <taxon>Imparidentia</taxon>
        <taxon>Neoheterodontei</taxon>
        <taxon>Myida</taxon>
        <taxon>Myoidea</taxon>
        <taxon>Myidae</taxon>
        <taxon>Mya</taxon>
    </lineage>
</organism>
<keyword evidence="1" id="KW-0732">Signal</keyword>
<dbReference type="EMBL" id="CP111024">
    <property type="protein sequence ID" value="WAR23017.1"/>
    <property type="molecule type" value="Genomic_DNA"/>
</dbReference>
<feature type="chain" id="PRO_5046133362" evidence="1">
    <location>
        <begin position="31"/>
        <end position="425"/>
    </location>
</feature>
<reference evidence="2" key="1">
    <citation type="submission" date="2022-11" db="EMBL/GenBank/DDBJ databases">
        <title>Centuries of genome instability and evolution in soft-shell clam transmissible cancer (bioRxiv).</title>
        <authorList>
            <person name="Hart S.F.M."/>
            <person name="Yonemitsu M.A."/>
            <person name="Giersch R.M."/>
            <person name="Beal B.F."/>
            <person name="Arriagada G."/>
            <person name="Davis B.W."/>
            <person name="Ostrander E.A."/>
            <person name="Goff S.P."/>
            <person name="Metzger M.J."/>
        </authorList>
    </citation>
    <scope>NUCLEOTIDE SEQUENCE</scope>
    <source>
        <strain evidence="2">MELC-2E11</strain>
        <tissue evidence="2">Siphon/mantle</tissue>
    </source>
</reference>
<name>A0ABY7FLK3_MYAAR</name>
<evidence type="ECO:0000313" key="3">
    <source>
        <dbReference type="Proteomes" id="UP001164746"/>
    </source>
</evidence>
<gene>
    <name evidence="2" type="ORF">MAR_036686</name>
</gene>
<accession>A0ABY7FLK3</accession>